<protein>
    <recommendedName>
        <fullName evidence="11">Extracellular metalloproteinase</fullName>
        <ecNumber evidence="11">3.4.24.-</ecNumber>
    </recommendedName>
    <alternativeName>
        <fullName evidence="11">Fungalysin</fullName>
    </alternativeName>
</protein>
<keyword evidence="6 11" id="KW-0479">Metal-binding</keyword>
<keyword evidence="4 11" id="KW-0964">Secreted</keyword>
<keyword evidence="11" id="KW-0732">Signal</keyword>
<keyword evidence="8 11" id="KW-0862">Zinc</keyword>
<comment type="similarity">
    <text evidence="3 11">Belongs to the peptidase M36 family.</text>
</comment>
<keyword evidence="9 11" id="KW-0482">Metalloprotease</keyword>
<dbReference type="InterPro" id="IPR001842">
    <property type="entry name" value="Peptidase_M36"/>
</dbReference>
<feature type="chain" id="PRO_5044962096" description="Extracellular metalloproteinase" evidence="11">
    <location>
        <begin position="20"/>
        <end position="458"/>
    </location>
</feature>
<dbReference type="Pfam" id="PF02128">
    <property type="entry name" value="Peptidase_M36"/>
    <property type="match status" value="1"/>
</dbReference>
<keyword evidence="5 11" id="KW-0645">Protease</keyword>
<sequence length="458" mass="51206">MVAVSFILILALVSSTVVAQPKTNGFTSPFACLKPLETSEISTKSVYEWIPLSKRTLKSTSDEDSVEIGLSYLLQQLNLQSNEFRVKTSFTDNLGITHLYGIPLHKGLKIGNLHAAAHIKYSQVFFYSATTIVDDHALTKRSPTIPESTIKILSEDAVKAAVDCLGVPFYHDIAPVMESYWTSDGNILVWVFQLRDDPITQWFEVKSIQKTFNHLRMGGLRVLKTIGNNAEAKYKKRKTFGTSIRGMFDMDFDPIPPPQISKNLIAGAVNAFYVHELTHGLSDRLTGGAQTKMCMSKIESGGLSEGYSDMIVLIFTAKPKDTRNTRRVMGEYVEGDQRGSRRYPYTTDIRVNPLKYRDAVGEKQRHALGEIWATMLWEVYWNLVEKYGFSANLHDATQKEGNIIFLQILVGTLMIQPCNPTFESAHDAMLAADDAYYGGVHKHLITKGFAKRGLGSIS</sequence>
<keyword evidence="7 11" id="KW-0378">Hydrolase</keyword>
<accession>A0ABQ8FHX7</accession>
<dbReference type="SUPFAM" id="SSF55486">
    <property type="entry name" value="Metalloproteases ('zincins'), catalytic domain"/>
    <property type="match status" value="1"/>
</dbReference>
<evidence type="ECO:0000256" key="4">
    <source>
        <dbReference type="ARBA" id="ARBA00022525"/>
    </source>
</evidence>
<comment type="cofactor">
    <cofactor evidence="1 11">
        <name>Zn(2+)</name>
        <dbReference type="ChEBI" id="CHEBI:29105"/>
    </cofactor>
</comment>
<evidence type="ECO:0000256" key="10">
    <source>
        <dbReference type="ARBA" id="ARBA00023145"/>
    </source>
</evidence>
<evidence type="ECO:0000256" key="2">
    <source>
        <dbReference type="ARBA" id="ARBA00004613"/>
    </source>
</evidence>
<reference evidence="12 13" key="1">
    <citation type="submission" date="2021-02" db="EMBL/GenBank/DDBJ databases">
        <title>Variation within the Batrachochytrium salamandrivorans European outbreak.</title>
        <authorList>
            <person name="Kelly M."/>
            <person name="Pasmans F."/>
            <person name="Shea T.P."/>
            <person name="Munoz J.F."/>
            <person name="Carranza S."/>
            <person name="Cuomo C.A."/>
            <person name="Martel A."/>
        </authorList>
    </citation>
    <scope>NUCLEOTIDE SEQUENCE [LARGE SCALE GENOMIC DNA]</scope>
    <source>
        <strain evidence="12 13">AMFP18/2</strain>
    </source>
</reference>
<dbReference type="Proteomes" id="UP001648503">
    <property type="component" value="Unassembled WGS sequence"/>
</dbReference>
<dbReference type="EC" id="3.4.24.-" evidence="11"/>
<feature type="signal peptide" evidence="11">
    <location>
        <begin position="1"/>
        <end position="19"/>
    </location>
</feature>
<name>A0ABQ8FHX7_9FUNG</name>
<evidence type="ECO:0000256" key="5">
    <source>
        <dbReference type="ARBA" id="ARBA00022670"/>
    </source>
</evidence>
<comment type="caution">
    <text evidence="12">The sequence shown here is derived from an EMBL/GenBank/DDBJ whole genome shotgun (WGS) entry which is preliminary data.</text>
</comment>
<evidence type="ECO:0000256" key="3">
    <source>
        <dbReference type="ARBA" id="ARBA00006006"/>
    </source>
</evidence>
<keyword evidence="13" id="KW-1185">Reference proteome</keyword>
<dbReference type="Gene3D" id="1.10.390.10">
    <property type="entry name" value="Neutral Protease Domain 2"/>
    <property type="match status" value="1"/>
</dbReference>
<evidence type="ECO:0000313" key="13">
    <source>
        <dbReference type="Proteomes" id="UP001648503"/>
    </source>
</evidence>
<organism evidence="12 13">
    <name type="scientific">Batrachochytrium salamandrivorans</name>
    <dbReference type="NCBI Taxonomy" id="1357716"/>
    <lineage>
        <taxon>Eukaryota</taxon>
        <taxon>Fungi</taxon>
        <taxon>Fungi incertae sedis</taxon>
        <taxon>Chytridiomycota</taxon>
        <taxon>Chytridiomycota incertae sedis</taxon>
        <taxon>Chytridiomycetes</taxon>
        <taxon>Rhizophydiales</taxon>
        <taxon>Rhizophydiales incertae sedis</taxon>
        <taxon>Batrachochytrium</taxon>
    </lineage>
</organism>
<dbReference type="EMBL" id="JAFCIX010000153">
    <property type="protein sequence ID" value="KAH6597147.1"/>
    <property type="molecule type" value="Genomic_DNA"/>
</dbReference>
<proteinExistence type="inferred from homology"/>
<dbReference type="PANTHER" id="PTHR33478:SF1">
    <property type="entry name" value="EXTRACELLULAR METALLOPROTEINASE MEP"/>
    <property type="match status" value="1"/>
</dbReference>
<dbReference type="PANTHER" id="PTHR33478">
    <property type="entry name" value="EXTRACELLULAR METALLOPROTEINASE MEP"/>
    <property type="match status" value="1"/>
</dbReference>
<evidence type="ECO:0000256" key="1">
    <source>
        <dbReference type="ARBA" id="ARBA00001947"/>
    </source>
</evidence>
<evidence type="ECO:0000256" key="6">
    <source>
        <dbReference type="ARBA" id="ARBA00022723"/>
    </source>
</evidence>
<evidence type="ECO:0000256" key="9">
    <source>
        <dbReference type="ARBA" id="ARBA00023049"/>
    </source>
</evidence>
<comment type="subcellular location">
    <subcellularLocation>
        <location evidence="2 11">Secreted</location>
    </subcellularLocation>
</comment>
<evidence type="ECO:0000313" key="12">
    <source>
        <dbReference type="EMBL" id="KAH6597147.1"/>
    </source>
</evidence>
<gene>
    <name evidence="12" type="ORF">BASA50_004651</name>
</gene>
<evidence type="ECO:0000256" key="8">
    <source>
        <dbReference type="ARBA" id="ARBA00022833"/>
    </source>
</evidence>
<evidence type="ECO:0000256" key="7">
    <source>
        <dbReference type="ARBA" id="ARBA00022801"/>
    </source>
</evidence>
<keyword evidence="10 11" id="KW-0865">Zymogen</keyword>
<evidence type="ECO:0000256" key="11">
    <source>
        <dbReference type="RuleBase" id="RU364017"/>
    </source>
</evidence>
<dbReference type="InterPro" id="IPR050371">
    <property type="entry name" value="Fungal_virulence_M36"/>
</dbReference>
<dbReference type="InterPro" id="IPR027268">
    <property type="entry name" value="Peptidase_M4/M1_CTD_sf"/>
</dbReference>